<dbReference type="FunFam" id="3.40.50.300:FF:000042">
    <property type="entry name" value="Maltose/maltodextrin ABC transporter, ATP-binding protein"/>
    <property type="match status" value="1"/>
</dbReference>
<keyword evidence="3 5" id="KW-0067">ATP-binding</keyword>
<dbReference type="PROSITE" id="PS00211">
    <property type="entry name" value="ABC_TRANSPORTER_1"/>
    <property type="match status" value="1"/>
</dbReference>
<dbReference type="PANTHER" id="PTHR42781:SF4">
    <property type="entry name" value="SPERMIDINE_PUTRESCINE IMPORT ATP-BINDING PROTEIN POTA"/>
    <property type="match status" value="1"/>
</dbReference>
<dbReference type="InterPro" id="IPR027417">
    <property type="entry name" value="P-loop_NTPase"/>
</dbReference>
<dbReference type="PROSITE" id="PS50893">
    <property type="entry name" value="ABC_TRANSPORTER_2"/>
    <property type="match status" value="1"/>
</dbReference>
<keyword evidence="6" id="KW-1185">Reference proteome</keyword>
<dbReference type="InterPro" id="IPR013611">
    <property type="entry name" value="Transp-assoc_OB_typ2"/>
</dbReference>
<keyword evidence="1" id="KW-0813">Transport</keyword>
<dbReference type="GO" id="GO:0005524">
    <property type="term" value="F:ATP binding"/>
    <property type="evidence" value="ECO:0007669"/>
    <property type="project" value="UniProtKB-KW"/>
</dbReference>
<name>A0A6M8B4C0_9ACTO</name>
<reference evidence="5 6" key="1">
    <citation type="submission" date="2020-05" db="EMBL/GenBank/DDBJ databases">
        <title>Actinomyces sp. zg-325.</title>
        <authorList>
            <person name="Yang C."/>
        </authorList>
    </citation>
    <scope>NUCLEOTIDE SEQUENCE [LARGE SCALE GENOMIC DNA]</scope>
    <source>
        <strain evidence="6">zg-325</strain>
    </source>
</reference>
<dbReference type="SMART" id="SM00382">
    <property type="entry name" value="AAA"/>
    <property type="match status" value="1"/>
</dbReference>
<dbReference type="SUPFAM" id="SSF52540">
    <property type="entry name" value="P-loop containing nucleoside triphosphate hydrolases"/>
    <property type="match status" value="1"/>
</dbReference>
<dbReference type="InterPro" id="IPR008995">
    <property type="entry name" value="Mo/tungstate-bd_C_term_dom"/>
</dbReference>
<proteinExistence type="predicted"/>
<evidence type="ECO:0000256" key="3">
    <source>
        <dbReference type="ARBA" id="ARBA00022840"/>
    </source>
</evidence>
<organism evidence="5 6">
    <name type="scientific">Actinomyces marmotae</name>
    <dbReference type="NCBI Taxonomy" id="2737173"/>
    <lineage>
        <taxon>Bacteria</taxon>
        <taxon>Bacillati</taxon>
        <taxon>Actinomycetota</taxon>
        <taxon>Actinomycetes</taxon>
        <taxon>Actinomycetales</taxon>
        <taxon>Actinomycetaceae</taxon>
        <taxon>Actinomyces</taxon>
    </lineage>
</organism>
<dbReference type="AlphaFoldDB" id="A0A6M8B4C0"/>
<dbReference type="Gene3D" id="2.40.50.100">
    <property type="match status" value="1"/>
</dbReference>
<gene>
    <name evidence="5" type="ORF">HPC72_00210</name>
</gene>
<dbReference type="SUPFAM" id="SSF50331">
    <property type="entry name" value="MOP-like"/>
    <property type="match status" value="1"/>
</dbReference>
<dbReference type="InterPro" id="IPR003439">
    <property type="entry name" value="ABC_transporter-like_ATP-bd"/>
</dbReference>
<sequence length="390" mass="41840">MPTQSTPTAPGPKGGPAATGHLELRDVVKVFSNRGKDVYAVHGVSLDIAPGEFVTLLGPSGCGKTTTLRMIAGFEDTTSGQVVLDGQNMVSLPPNKRPMSMVFQSYALFPHLSVRENIAYGLKLRRTKPEEIREQVEVALTSMNLNSLADRAPNELSGGQQQRVALARAMVMRPKVLLFDEPLSNLDAKLRVRMRLEIRRLQQRMGITSIYVTHDQAEAMTMSDRIVVMNAGRIEQVATPEEIYRRPASTFVADFIGRANFLAATARDVAAGRCSVRVLGATIQAACHEDVSSGGGVTVIVRPESVRLSPCGTAGGAAGSELIGAHGRVLSSVFYGDHVEYEVETEAGTILCVESDPEPASVHSEGDDVMVDIEASRAWVLPEATADGGQ</sequence>
<dbReference type="Pfam" id="PF00005">
    <property type="entry name" value="ABC_tran"/>
    <property type="match status" value="1"/>
</dbReference>
<evidence type="ECO:0000313" key="5">
    <source>
        <dbReference type="EMBL" id="QKD78896.1"/>
    </source>
</evidence>
<dbReference type="InterPro" id="IPR017871">
    <property type="entry name" value="ABC_transporter-like_CS"/>
</dbReference>
<evidence type="ECO:0000256" key="1">
    <source>
        <dbReference type="ARBA" id="ARBA00022448"/>
    </source>
</evidence>
<evidence type="ECO:0000313" key="6">
    <source>
        <dbReference type="Proteomes" id="UP000504752"/>
    </source>
</evidence>
<evidence type="ECO:0000256" key="2">
    <source>
        <dbReference type="ARBA" id="ARBA00022741"/>
    </source>
</evidence>
<dbReference type="PANTHER" id="PTHR42781">
    <property type="entry name" value="SPERMIDINE/PUTRESCINE IMPORT ATP-BINDING PROTEIN POTA"/>
    <property type="match status" value="1"/>
</dbReference>
<dbReference type="InterPro" id="IPR050093">
    <property type="entry name" value="ABC_SmlMolc_Importer"/>
</dbReference>
<dbReference type="GO" id="GO:0043190">
    <property type="term" value="C:ATP-binding cassette (ABC) transporter complex"/>
    <property type="evidence" value="ECO:0007669"/>
    <property type="project" value="InterPro"/>
</dbReference>
<dbReference type="InterPro" id="IPR003593">
    <property type="entry name" value="AAA+_ATPase"/>
</dbReference>
<dbReference type="EMBL" id="CP053642">
    <property type="protein sequence ID" value="QKD78896.1"/>
    <property type="molecule type" value="Genomic_DNA"/>
</dbReference>
<dbReference type="Proteomes" id="UP000504752">
    <property type="component" value="Chromosome"/>
</dbReference>
<feature type="domain" description="ABC transporter" evidence="4">
    <location>
        <begin position="22"/>
        <end position="256"/>
    </location>
</feature>
<dbReference type="RefSeq" id="WP_159624361.1">
    <property type="nucleotide sequence ID" value="NZ_CP053642.1"/>
</dbReference>
<evidence type="ECO:0000259" key="4">
    <source>
        <dbReference type="PROSITE" id="PS50893"/>
    </source>
</evidence>
<protein>
    <submittedName>
        <fullName evidence="5">ABC transporter ATP-binding protein</fullName>
    </submittedName>
</protein>
<dbReference type="GO" id="GO:0140359">
    <property type="term" value="F:ABC-type transporter activity"/>
    <property type="evidence" value="ECO:0007669"/>
    <property type="project" value="UniProtKB-ARBA"/>
</dbReference>
<dbReference type="KEGG" id="amam:HPC72_00210"/>
<dbReference type="Gene3D" id="3.40.50.300">
    <property type="entry name" value="P-loop containing nucleotide triphosphate hydrolases"/>
    <property type="match status" value="1"/>
</dbReference>
<dbReference type="Pfam" id="PF08402">
    <property type="entry name" value="TOBE_2"/>
    <property type="match status" value="1"/>
</dbReference>
<keyword evidence="2" id="KW-0547">Nucleotide-binding</keyword>
<accession>A0A6M8B4C0</accession>
<dbReference type="GO" id="GO:0016887">
    <property type="term" value="F:ATP hydrolysis activity"/>
    <property type="evidence" value="ECO:0007669"/>
    <property type="project" value="InterPro"/>
</dbReference>